<evidence type="ECO:0000313" key="2">
    <source>
        <dbReference type="Proteomes" id="UP001054945"/>
    </source>
</evidence>
<gene>
    <name evidence="1" type="ORF">CEXT_763361</name>
</gene>
<protein>
    <submittedName>
        <fullName evidence="1">Uncharacterized protein</fullName>
    </submittedName>
</protein>
<keyword evidence="2" id="KW-1185">Reference proteome</keyword>
<organism evidence="1 2">
    <name type="scientific">Caerostris extrusa</name>
    <name type="common">Bark spider</name>
    <name type="synonym">Caerostris bankana</name>
    <dbReference type="NCBI Taxonomy" id="172846"/>
    <lineage>
        <taxon>Eukaryota</taxon>
        <taxon>Metazoa</taxon>
        <taxon>Ecdysozoa</taxon>
        <taxon>Arthropoda</taxon>
        <taxon>Chelicerata</taxon>
        <taxon>Arachnida</taxon>
        <taxon>Araneae</taxon>
        <taxon>Araneomorphae</taxon>
        <taxon>Entelegynae</taxon>
        <taxon>Araneoidea</taxon>
        <taxon>Araneidae</taxon>
        <taxon>Caerostris</taxon>
    </lineage>
</organism>
<dbReference type="Proteomes" id="UP001054945">
    <property type="component" value="Unassembled WGS sequence"/>
</dbReference>
<proteinExistence type="predicted"/>
<name>A0AAV4WDS9_CAEEX</name>
<dbReference type="EMBL" id="BPLR01015949">
    <property type="protein sequence ID" value="GIY79969.1"/>
    <property type="molecule type" value="Genomic_DNA"/>
</dbReference>
<dbReference type="AlphaFoldDB" id="A0AAV4WDS9"/>
<sequence length="83" mass="9499">MIKCVVASSEWGPTIFRPNGRWHLSALIARHTSRSTLCPMYRNCPLLAFESLLLGQTSATPTRIDYANVMWRLSGPDRNWQIH</sequence>
<evidence type="ECO:0000313" key="1">
    <source>
        <dbReference type="EMBL" id="GIY79969.1"/>
    </source>
</evidence>
<reference evidence="1 2" key="1">
    <citation type="submission" date="2021-06" db="EMBL/GenBank/DDBJ databases">
        <title>Caerostris extrusa draft genome.</title>
        <authorList>
            <person name="Kono N."/>
            <person name="Arakawa K."/>
        </authorList>
    </citation>
    <scope>NUCLEOTIDE SEQUENCE [LARGE SCALE GENOMIC DNA]</scope>
</reference>
<accession>A0AAV4WDS9</accession>
<comment type="caution">
    <text evidence="1">The sequence shown here is derived from an EMBL/GenBank/DDBJ whole genome shotgun (WGS) entry which is preliminary data.</text>
</comment>